<sequence length="584" mass="66692">MSFRLRIRRLRYHVSSLCTGFVQSLLACTTRSPTTIGVPYQLEASLEESSCEHRQDRVTISTLPDDVLVETFHFYVNHTSIRTNGWHTLVHVCQRWRHVVFASPRRLNLRLEYTGKRPMSEMLDIWPALPVVISHGSVLTYYWENVAVALESEHHHRICEIEFAGIPTSRWERFAAVMQKPFPELTYLRFRVHGDTATSLPDSFLGGSAPLLRELWLANCPFQGLPKLLLSAKQLVDLSLRNIPDSGYISPQDLVTALSVLSRLESLYLGFEFPLYPASRPPPPLTRSVLPALTFLTFRGVHEYLEDLLAQIEVPFLKSLQIRFFVVPDFVLPQLHRLINHTESFETCNRATVCTVPFINAIQFSMYLLGTSLRLEIRCRALDPHLPSLAQVCTSTFPLLSNLKLLDIVDDVPHSHWTDDMDITQWLELLDPFIAVKDLRLSHRVAPHTILQVPLPRLGLQPNPVGCVTLATTRSRERFQGRVQEEHQLVLQAVHRSNFLIAQPEYILCDDVGIVGIFKYVDDQKMAPKHVVTFLAKNTDGILKDKVHNLQNKLFVSHPARLFSMTFLFAALVIDTFSARLMQT</sequence>
<reference evidence="1" key="1">
    <citation type="submission" date="2021-03" db="EMBL/GenBank/DDBJ databases">
        <title>Evolutionary priming and transition to the ectomycorrhizal habit in an iconic lineage of mushroom-forming fungi: is preadaptation a requirement?</title>
        <authorList>
            <consortium name="DOE Joint Genome Institute"/>
            <person name="Looney B.P."/>
            <person name="Miyauchi S."/>
            <person name="Morin E."/>
            <person name="Drula E."/>
            <person name="Courty P.E."/>
            <person name="Chicoki N."/>
            <person name="Fauchery L."/>
            <person name="Kohler A."/>
            <person name="Kuo A."/>
            <person name="LaButti K."/>
            <person name="Pangilinan J."/>
            <person name="Lipzen A."/>
            <person name="Riley R."/>
            <person name="Andreopoulos W."/>
            <person name="He G."/>
            <person name="Johnson J."/>
            <person name="Barry K.W."/>
            <person name="Grigoriev I.V."/>
            <person name="Nagy L."/>
            <person name="Hibbett D."/>
            <person name="Henrissat B."/>
            <person name="Matheny P.B."/>
            <person name="Labbe J."/>
            <person name="Martin A.F."/>
        </authorList>
    </citation>
    <scope>NUCLEOTIDE SEQUENCE</scope>
    <source>
        <strain evidence="1">BPL698</strain>
    </source>
</reference>
<keyword evidence="2" id="KW-1185">Reference proteome</keyword>
<gene>
    <name evidence="1" type="ORF">F5148DRAFT_1373938</name>
</gene>
<organism evidence="1 2">
    <name type="scientific">Russula earlei</name>
    <dbReference type="NCBI Taxonomy" id="71964"/>
    <lineage>
        <taxon>Eukaryota</taxon>
        <taxon>Fungi</taxon>
        <taxon>Dikarya</taxon>
        <taxon>Basidiomycota</taxon>
        <taxon>Agaricomycotina</taxon>
        <taxon>Agaricomycetes</taxon>
        <taxon>Russulales</taxon>
        <taxon>Russulaceae</taxon>
        <taxon>Russula</taxon>
    </lineage>
</organism>
<evidence type="ECO:0000313" key="1">
    <source>
        <dbReference type="EMBL" id="KAI9511199.1"/>
    </source>
</evidence>
<name>A0ACC0UJH1_9AGAM</name>
<proteinExistence type="predicted"/>
<comment type="caution">
    <text evidence="1">The sequence shown here is derived from an EMBL/GenBank/DDBJ whole genome shotgun (WGS) entry which is preliminary data.</text>
</comment>
<evidence type="ECO:0000313" key="2">
    <source>
        <dbReference type="Proteomes" id="UP001207468"/>
    </source>
</evidence>
<accession>A0ACC0UJH1</accession>
<dbReference type="Proteomes" id="UP001207468">
    <property type="component" value="Unassembled WGS sequence"/>
</dbReference>
<protein>
    <submittedName>
        <fullName evidence="1">Uncharacterized protein</fullName>
    </submittedName>
</protein>
<dbReference type="EMBL" id="JAGFNK010000025">
    <property type="protein sequence ID" value="KAI9511199.1"/>
    <property type="molecule type" value="Genomic_DNA"/>
</dbReference>